<evidence type="ECO:0000256" key="4">
    <source>
        <dbReference type="ARBA" id="ARBA00019465"/>
    </source>
</evidence>
<dbReference type="InterPro" id="IPR050838">
    <property type="entry name" value="Ketopantoate_reductase"/>
</dbReference>
<dbReference type="InterPro" id="IPR013328">
    <property type="entry name" value="6PGD_dom2"/>
</dbReference>
<evidence type="ECO:0000313" key="13">
    <source>
        <dbReference type="EMBL" id="PMN95179.1"/>
    </source>
</evidence>
<dbReference type="EC" id="1.1.1.169" evidence="3 10"/>
<dbReference type="GO" id="GO:0008677">
    <property type="term" value="F:2-dehydropantoate 2-reductase activity"/>
    <property type="evidence" value="ECO:0007669"/>
    <property type="project" value="UniProtKB-EC"/>
</dbReference>
<dbReference type="GO" id="GO:0005737">
    <property type="term" value="C:cytoplasm"/>
    <property type="evidence" value="ECO:0007669"/>
    <property type="project" value="TreeGrafter"/>
</dbReference>
<comment type="function">
    <text evidence="10">Catalyzes the NADPH-dependent reduction of ketopantoate into pantoic acid.</text>
</comment>
<dbReference type="GO" id="GO:0050661">
    <property type="term" value="F:NADP binding"/>
    <property type="evidence" value="ECO:0007669"/>
    <property type="project" value="TreeGrafter"/>
</dbReference>
<sequence length="296" mass="32364">MHFTLVGAGAVGTLWGLTLQEAGHHVHFWTRAEQTSLTRGLESQAEQHFPANNPALLADSDCILVCVKAFQVDTALNSLLPHLHQDTPVILMHNGMGTAQSALEKLGGIPLLLATTSQASLLLSETTVRHTGIGETRLGGINPSGKRCDFLAEVLNHALPPCAWENKIEKALWQKLAINCMINPLTGIFQIQNGELTKPEYRDQLHQLASEIALVMHAEGIDTDSDTVLQRTLSVANATATNYSSMNRDVFFKRASEIDAITGYLIRCASRHSIATPENQALYLAIKNLEQSYDHP</sequence>
<dbReference type="Gene3D" id="1.10.1040.10">
    <property type="entry name" value="N-(1-d-carboxylethyl)-l-norvaline Dehydrogenase, domain 2"/>
    <property type="match status" value="1"/>
</dbReference>
<proteinExistence type="inferred from homology"/>
<dbReference type="PANTHER" id="PTHR43765">
    <property type="entry name" value="2-DEHYDROPANTOATE 2-REDUCTASE-RELATED"/>
    <property type="match status" value="1"/>
</dbReference>
<evidence type="ECO:0000256" key="8">
    <source>
        <dbReference type="ARBA" id="ARBA00032024"/>
    </source>
</evidence>
<dbReference type="InterPro" id="IPR013752">
    <property type="entry name" value="KPA_reductase"/>
</dbReference>
<dbReference type="SUPFAM" id="SSF48179">
    <property type="entry name" value="6-phosphogluconate dehydrogenase C-terminal domain-like"/>
    <property type="match status" value="1"/>
</dbReference>
<keyword evidence="7 10" id="KW-0560">Oxidoreductase</keyword>
<dbReference type="Gene3D" id="3.40.50.720">
    <property type="entry name" value="NAD(P)-binding Rossmann-like Domain"/>
    <property type="match status" value="1"/>
</dbReference>
<organism evidence="13 14">
    <name type="scientific">Enterovibrio norvegicus</name>
    <dbReference type="NCBI Taxonomy" id="188144"/>
    <lineage>
        <taxon>Bacteria</taxon>
        <taxon>Pseudomonadati</taxon>
        <taxon>Pseudomonadota</taxon>
        <taxon>Gammaproteobacteria</taxon>
        <taxon>Vibrionales</taxon>
        <taxon>Vibrionaceae</taxon>
        <taxon>Enterovibrio</taxon>
    </lineage>
</organism>
<accession>A0A2N7LHU1</accession>
<evidence type="ECO:0000256" key="2">
    <source>
        <dbReference type="ARBA" id="ARBA00007870"/>
    </source>
</evidence>
<dbReference type="EMBL" id="MDAL01000001">
    <property type="protein sequence ID" value="PMN95179.1"/>
    <property type="molecule type" value="Genomic_DNA"/>
</dbReference>
<dbReference type="InterPro" id="IPR013332">
    <property type="entry name" value="KPR_N"/>
</dbReference>
<dbReference type="NCBIfam" id="TIGR00745">
    <property type="entry name" value="apbA_panE"/>
    <property type="match status" value="1"/>
</dbReference>
<comment type="pathway">
    <text evidence="1 10">Cofactor biosynthesis; (R)-pantothenate biosynthesis; (R)-pantoate from 3-methyl-2-oxobutanoate: step 2/2.</text>
</comment>
<comment type="catalytic activity">
    <reaction evidence="9 10">
        <text>(R)-pantoate + NADP(+) = 2-dehydropantoate + NADPH + H(+)</text>
        <dbReference type="Rhea" id="RHEA:16233"/>
        <dbReference type="ChEBI" id="CHEBI:11561"/>
        <dbReference type="ChEBI" id="CHEBI:15378"/>
        <dbReference type="ChEBI" id="CHEBI:15980"/>
        <dbReference type="ChEBI" id="CHEBI:57783"/>
        <dbReference type="ChEBI" id="CHEBI:58349"/>
        <dbReference type="EC" id="1.1.1.169"/>
    </reaction>
</comment>
<evidence type="ECO:0000256" key="3">
    <source>
        <dbReference type="ARBA" id="ARBA00013014"/>
    </source>
</evidence>
<evidence type="ECO:0000256" key="9">
    <source>
        <dbReference type="ARBA" id="ARBA00048793"/>
    </source>
</evidence>
<evidence type="ECO:0000256" key="10">
    <source>
        <dbReference type="RuleBase" id="RU362068"/>
    </source>
</evidence>
<gene>
    <name evidence="13" type="ORF">BCT23_00585</name>
</gene>
<keyword evidence="6 10" id="KW-0521">NADP</keyword>
<comment type="similarity">
    <text evidence="2 10">Belongs to the ketopantoate reductase family.</text>
</comment>
<dbReference type="InterPro" id="IPR036291">
    <property type="entry name" value="NAD(P)-bd_dom_sf"/>
</dbReference>
<name>A0A2N7LHU1_9GAMM</name>
<protein>
    <recommendedName>
        <fullName evidence="4 10">2-dehydropantoate 2-reductase</fullName>
        <ecNumber evidence="3 10">1.1.1.169</ecNumber>
    </recommendedName>
    <alternativeName>
        <fullName evidence="8 10">Ketopantoate reductase</fullName>
    </alternativeName>
</protein>
<reference evidence="14" key="1">
    <citation type="submission" date="2016-07" db="EMBL/GenBank/DDBJ databases">
        <title>Nontailed viruses are major unrecognized killers of bacteria in the ocean.</title>
        <authorList>
            <person name="Kauffman K."/>
            <person name="Hussain F."/>
            <person name="Yang J."/>
            <person name="Arevalo P."/>
            <person name="Brown J."/>
            <person name="Cutler M."/>
            <person name="Kelly L."/>
            <person name="Polz M.F."/>
        </authorList>
    </citation>
    <scope>NUCLEOTIDE SEQUENCE [LARGE SCALE GENOMIC DNA]</scope>
    <source>
        <strain evidence="14">10N.261.45.A10</strain>
    </source>
</reference>
<dbReference type="PANTHER" id="PTHR43765:SF2">
    <property type="entry name" value="2-DEHYDROPANTOATE 2-REDUCTASE"/>
    <property type="match status" value="1"/>
</dbReference>
<dbReference type="UniPathway" id="UPA00028">
    <property type="reaction ID" value="UER00004"/>
</dbReference>
<feature type="domain" description="Ketopantoate reductase C-terminal" evidence="12">
    <location>
        <begin position="168"/>
        <end position="289"/>
    </location>
</feature>
<dbReference type="Pfam" id="PF08546">
    <property type="entry name" value="ApbA_C"/>
    <property type="match status" value="1"/>
</dbReference>
<dbReference type="InterPro" id="IPR003710">
    <property type="entry name" value="ApbA"/>
</dbReference>
<evidence type="ECO:0000259" key="12">
    <source>
        <dbReference type="Pfam" id="PF08546"/>
    </source>
</evidence>
<evidence type="ECO:0000256" key="5">
    <source>
        <dbReference type="ARBA" id="ARBA00022655"/>
    </source>
</evidence>
<feature type="domain" description="Ketopantoate reductase N-terminal" evidence="11">
    <location>
        <begin position="4"/>
        <end position="141"/>
    </location>
</feature>
<dbReference type="SUPFAM" id="SSF51735">
    <property type="entry name" value="NAD(P)-binding Rossmann-fold domains"/>
    <property type="match status" value="1"/>
</dbReference>
<evidence type="ECO:0000259" key="11">
    <source>
        <dbReference type="Pfam" id="PF02558"/>
    </source>
</evidence>
<comment type="caution">
    <text evidence="13">The sequence shown here is derived from an EMBL/GenBank/DDBJ whole genome shotgun (WGS) entry which is preliminary data.</text>
</comment>
<dbReference type="Pfam" id="PF02558">
    <property type="entry name" value="ApbA"/>
    <property type="match status" value="1"/>
</dbReference>
<dbReference type="AlphaFoldDB" id="A0A2N7LHU1"/>
<dbReference type="RefSeq" id="WP_102318427.1">
    <property type="nucleotide sequence ID" value="NZ_MCYQ01000030.1"/>
</dbReference>
<dbReference type="GO" id="GO:0015940">
    <property type="term" value="P:pantothenate biosynthetic process"/>
    <property type="evidence" value="ECO:0007669"/>
    <property type="project" value="UniProtKB-UniPathway"/>
</dbReference>
<evidence type="ECO:0000313" key="14">
    <source>
        <dbReference type="Proteomes" id="UP000235387"/>
    </source>
</evidence>
<evidence type="ECO:0000256" key="7">
    <source>
        <dbReference type="ARBA" id="ARBA00023002"/>
    </source>
</evidence>
<keyword evidence="5 10" id="KW-0566">Pantothenate biosynthesis</keyword>
<evidence type="ECO:0000256" key="6">
    <source>
        <dbReference type="ARBA" id="ARBA00022857"/>
    </source>
</evidence>
<evidence type="ECO:0000256" key="1">
    <source>
        <dbReference type="ARBA" id="ARBA00004994"/>
    </source>
</evidence>
<dbReference type="Proteomes" id="UP000235387">
    <property type="component" value="Unassembled WGS sequence"/>
</dbReference>
<dbReference type="InterPro" id="IPR008927">
    <property type="entry name" value="6-PGluconate_DH-like_C_sf"/>
</dbReference>